<evidence type="ECO:0000313" key="3">
    <source>
        <dbReference type="Proteomes" id="UP000597762"/>
    </source>
</evidence>
<organism evidence="2 3">
    <name type="scientific">Acanthosepion pharaonis</name>
    <name type="common">Pharaoh cuttlefish</name>
    <name type="synonym">Sepia pharaonis</name>
    <dbReference type="NCBI Taxonomy" id="158019"/>
    <lineage>
        <taxon>Eukaryota</taxon>
        <taxon>Metazoa</taxon>
        <taxon>Spiralia</taxon>
        <taxon>Lophotrochozoa</taxon>
        <taxon>Mollusca</taxon>
        <taxon>Cephalopoda</taxon>
        <taxon>Coleoidea</taxon>
        <taxon>Decapodiformes</taxon>
        <taxon>Sepiida</taxon>
        <taxon>Sepiina</taxon>
        <taxon>Sepiidae</taxon>
        <taxon>Acanthosepion</taxon>
    </lineage>
</organism>
<evidence type="ECO:0000256" key="1">
    <source>
        <dbReference type="SAM" id="Phobius"/>
    </source>
</evidence>
<dbReference type="Proteomes" id="UP000597762">
    <property type="component" value="Unassembled WGS sequence"/>
</dbReference>
<keyword evidence="1" id="KW-1133">Transmembrane helix</keyword>
<dbReference type="AlphaFoldDB" id="A0A812AQL6"/>
<feature type="transmembrane region" description="Helical" evidence="1">
    <location>
        <begin position="119"/>
        <end position="142"/>
    </location>
</feature>
<keyword evidence="3" id="KW-1185">Reference proteome</keyword>
<comment type="caution">
    <text evidence="2">The sequence shown here is derived from an EMBL/GenBank/DDBJ whole genome shotgun (WGS) entry which is preliminary data.</text>
</comment>
<dbReference type="EMBL" id="CAHIKZ030000159">
    <property type="protein sequence ID" value="CAE1156663.1"/>
    <property type="molecule type" value="Genomic_DNA"/>
</dbReference>
<reference evidence="2" key="1">
    <citation type="submission" date="2021-01" db="EMBL/GenBank/DDBJ databases">
        <authorList>
            <person name="Li R."/>
            <person name="Bekaert M."/>
        </authorList>
    </citation>
    <scope>NUCLEOTIDE SEQUENCE</scope>
    <source>
        <strain evidence="2">Farmed</strain>
    </source>
</reference>
<proteinExistence type="predicted"/>
<sequence>MYKEFSSVFLFLSFLFMIFFLSNLFCSHPTIPFSLFPVFLRCNPGILSIPTQTRLPPCLCAGCNSTSPSSHYCFRHSLHFLFSFPFHSLFLKLFASLLSVLSFLLFIYPRNALSSLLHLSIFVVVFSISVWILLSLSLSLSLSNHLSLLPSLALFPPPSLSLSHDGLDGFSVLLTPLSHSLYSLPYSLSIFLWSPKPQLRPQKSAVNRAEPIPIPH</sequence>
<feature type="transmembrane region" description="Helical" evidence="1">
    <location>
        <begin position="170"/>
        <end position="193"/>
    </location>
</feature>
<keyword evidence="1" id="KW-0812">Transmembrane</keyword>
<keyword evidence="1" id="KW-0472">Membrane</keyword>
<gene>
    <name evidence="2" type="ORF">SPHA_4880</name>
</gene>
<accession>A0A812AQL6</accession>
<protein>
    <submittedName>
        <fullName evidence="2">Uncharacterized protein</fullName>
    </submittedName>
</protein>
<evidence type="ECO:0000313" key="2">
    <source>
        <dbReference type="EMBL" id="CAE1156663.1"/>
    </source>
</evidence>
<feature type="transmembrane region" description="Helical" evidence="1">
    <location>
        <begin position="89"/>
        <end position="107"/>
    </location>
</feature>
<name>A0A812AQL6_ACAPH</name>